<dbReference type="InterPro" id="IPR018971">
    <property type="entry name" value="DUF1997"/>
</dbReference>
<dbReference type="Proteomes" id="UP000836841">
    <property type="component" value="Chromosome 7"/>
</dbReference>
<evidence type="ECO:0000313" key="2">
    <source>
        <dbReference type="Proteomes" id="UP000836841"/>
    </source>
</evidence>
<organism evidence="1 2">
    <name type="scientific">Thlaspi arvense</name>
    <name type="common">Field penny-cress</name>
    <dbReference type="NCBI Taxonomy" id="13288"/>
    <lineage>
        <taxon>Eukaryota</taxon>
        <taxon>Viridiplantae</taxon>
        <taxon>Streptophyta</taxon>
        <taxon>Embryophyta</taxon>
        <taxon>Tracheophyta</taxon>
        <taxon>Spermatophyta</taxon>
        <taxon>Magnoliopsida</taxon>
        <taxon>eudicotyledons</taxon>
        <taxon>Gunneridae</taxon>
        <taxon>Pentapetalae</taxon>
        <taxon>rosids</taxon>
        <taxon>malvids</taxon>
        <taxon>Brassicales</taxon>
        <taxon>Brassicaceae</taxon>
        <taxon>Thlaspideae</taxon>
        <taxon>Thlaspi</taxon>
    </lineage>
</organism>
<dbReference type="PANTHER" id="PTHR34131">
    <property type="entry name" value="(RAP ANNOTATION RELEASE2) GALACTOSE-BINDING LIKE DOMAIN CONTAINING PROTEIN"/>
    <property type="match status" value="1"/>
</dbReference>
<dbReference type="AlphaFoldDB" id="A0AAU9SZI0"/>
<dbReference type="Pfam" id="PF09366">
    <property type="entry name" value="DUF1997"/>
    <property type="match status" value="1"/>
</dbReference>
<keyword evidence="2" id="KW-1185">Reference proteome</keyword>
<dbReference type="PANTHER" id="PTHR34131:SF2">
    <property type="entry name" value="FAMILY PROTEIN, PUTATIVE (DUF1997)-RELATED"/>
    <property type="match status" value="1"/>
</dbReference>
<evidence type="ECO:0000313" key="1">
    <source>
        <dbReference type="EMBL" id="CAH2077397.1"/>
    </source>
</evidence>
<proteinExistence type="predicted"/>
<reference evidence="1 2" key="1">
    <citation type="submission" date="2022-03" db="EMBL/GenBank/DDBJ databases">
        <authorList>
            <person name="Nunn A."/>
            <person name="Chopra R."/>
            <person name="Nunn A."/>
            <person name="Contreras Garrido A."/>
        </authorList>
    </citation>
    <scope>NUCLEOTIDE SEQUENCE [LARGE SCALE GENOMIC DNA]</scope>
</reference>
<name>A0AAU9SZI0_THLAR</name>
<sequence length="99" mass="11296">MEALEGSELLENQSERFSAIMTNCMTWNIEGPEPFLEVDVRLKISTRPFTMLPVAAVEAPGNLVMQTLVDTLVPLLLQQLLKDYDEWIQKQQQNSLNTM</sequence>
<gene>
    <name evidence="1" type="ORF">TAV2_LOCUS25691</name>
</gene>
<protein>
    <submittedName>
        <fullName evidence="1">Uncharacterized protein</fullName>
    </submittedName>
</protein>
<accession>A0AAU9SZI0</accession>
<dbReference type="EMBL" id="OU466863">
    <property type="protein sequence ID" value="CAH2077397.1"/>
    <property type="molecule type" value="Genomic_DNA"/>
</dbReference>